<dbReference type="PROSITE" id="PS50835">
    <property type="entry name" value="IG_LIKE"/>
    <property type="match status" value="2"/>
</dbReference>
<keyword evidence="4" id="KW-1015">Disulfide bond</keyword>
<proteinExistence type="predicted"/>
<dbReference type="GO" id="GO:0050863">
    <property type="term" value="P:regulation of T cell activation"/>
    <property type="evidence" value="ECO:0007669"/>
    <property type="project" value="UniProtKB-ARBA"/>
</dbReference>
<dbReference type="SUPFAM" id="SSF48726">
    <property type="entry name" value="Immunoglobulin"/>
    <property type="match status" value="2"/>
</dbReference>
<reference evidence="9" key="3">
    <citation type="submission" date="2025-09" db="UniProtKB">
        <authorList>
            <consortium name="Ensembl"/>
        </authorList>
    </citation>
    <scope>IDENTIFICATION</scope>
</reference>
<dbReference type="FunFam" id="2.60.40.10:FF:000142">
    <property type="entry name" value="V-set domain-containing T-cell activation inhibitor 1"/>
    <property type="match status" value="2"/>
</dbReference>
<evidence type="ECO:0000313" key="10">
    <source>
        <dbReference type="Proteomes" id="UP000472263"/>
    </source>
</evidence>
<feature type="domain" description="Ig-like" evidence="8">
    <location>
        <begin position="27"/>
        <end position="127"/>
    </location>
</feature>
<dbReference type="InterPro" id="IPR050504">
    <property type="entry name" value="IgSF_BTN/MOG"/>
</dbReference>
<dbReference type="SMART" id="SM00409">
    <property type="entry name" value="IG"/>
    <property type="match status" value="2"/>
</dbReference>
<protein>
    <recommendedName>
        <fullName evidence="8">Ig-like domain-containing protein</fullName>
    </recommendedName>
</protein>
<evidence type="ECO:0000256" key="7">
    <source>
        <dbReference type="SAM" id="SignalP"/>
    </source>
</evidence>
<dbReference type="Gene3D" id="2.60.40.10">
    <property type="entry name" value="Immunoglobulins"/>
    <property type="match status" value="2"/>
</dbReference>
<dbReference type="GO" id="GO:1903037">
    <property type="term" value="P:regulation of leukocyte cell-cell adhesion"/>
    <property type="evidence" value="ECO:0007669"/>
    <property type="project" value="UniProtKB-ARBA"/>
</dbReference>
<dbReference type="GO" id="GO:0009897">
    <property type="term" value="C:external side of plasma membrane"/>
    <property type="evidence" value="ECO:0007669"/>
    <property type="project" value="TreeGrafter"/>
</dbReference>
<dbReference type="PANTHER" id="PTHR24100">
    <property type="entry name" value="BUTYROPHILIN"/>
    <property type="match status" value="1"/>
</dbReference>
<evidence type="ECO:0000256" key="3">
    <source>
        <dbReference type="ARBA" id="ARBA00023136"/>
    </source>
</evidence>
<dbReference type="InterPro" id="IPR007110">
    <property type="entry name" value="Ig-like_dom"/>
</dbReference>
<evidence type="ECO:0000256" key="4">
    <source>
        <dbReference type="ARBA" id="ARBA00023157"/>
    </source>
</evidence>
<dbReference type="InterPro" id="IPR013106">
    <property type="entry name" value="Ig_V-set"/>
</dbReference>
<keyword evidence="5" id="KW-0325">Glycoprotein</keyword>
<keyword evidence="10" id="KW-1185">Reference proteome</keyword>
<reference evidence="9" key="1">
    <citation type="submission" date="2019-06" db="EMBL/GenBank/DDBJ databases">
        <authorList>
            <consortium name="Wellcome Sanger Institute Data Sharing"/>
        </authorList>
    </citation>
    <scope>NUCLEOTIDE SEQUENCE [LARGE SCALE GENOMIC DNA]</scope>
</reference>
<feature type="domain" description="Ig-like" evidence="8">
    <location>
        <begin position="136"/>
        <end position="235"/>
    </location>
</feature>
<dbReference type="Ensembl" id="ENSMMDT00005008564.1">
    <property type="protein sequence ID" value="ENSMMDP00005008323.1"/>
    <property type="gene ID" value="ENSMMDG00005004616.1"/>
</dbReference>
<organism evidence="9 10">
    <name type="scientific">Myripristis murdjan</name>
    <name type="common">pinecone soldierfish</name>
    <dbReference type="NCBI Taxonomy" id="586833"/>
    <lineage>
        <taxon>Eukaryota</taxon>
        <taxon>Metazoa</taxon>
        <taxon>Chordata</taxon>
        <taxon>Craniata</taxon>
        <taxon>Vertebrata</taxon>
        <taxon>Euteleostomi</taxon>
        <taxon>Actinopterygii</taxon>
        <taxon>Neopterygii</taxon>
        <taxon>Teleostei</taxon>
        <taxon>Neoteleostei</taxon>
        <taxon>Acanthomorphata</taxon>
        <taxon>Holocentriformes</taxon>
        <taxon>Holocentridae</taxon>
        <taxon>Myripristis</taxon>
    </lineage>
</organism>
<name>A0A667X2Y5_9TELE</name>
<evidence type="ECO:0000256" key="2">
    <source>
        <dbReference type="ARBA" id="ARBA00022729"/>
    </source>
</evidence>
<dbReference type="GeneTree" id="ENSGT01120000271914"/>
<feature type="chain" id="PRO_5025431792" description="Ig-like domain-containing protein" evidence="7">
    <location>
        <begin position="28"/>
        <end position="270"/>
    </location>
</feature>
<evidence type="ECO:0000256" key="6">
    <source>
        <dbReference type="ARBA" id="ARBA00023319"/>
    </source>
</evidence>
<evidence type="ECO:0000259" key="8">
    <source>
        <dbReference type="PROSITE" id="PS50835"/>
    </source>
</evidence>
<dbReference type="AlphaFoldDB" id="A0A667X2Y5"/>
<dbReference type="PANTHER" id="PTHR24100:SF151">
    <property type="entry name" value="ICOS LIGAND"/>
    <property type="match status" value="1"/>
</dbReference>
<dbReference type="SMART" id="SM00406">
    <property type="entry name" value="IGv"/>
    <property type="match status" value="2"/>
</dbReference>
<dbReference type="InParanoid" id="A0A667X2Y5"/>
<dbReference type="SMART" id="SM00408">
    <property type="entry name" value="IGc2"/>
    <property type="match status" value="2"/>
</dbReference>
<dbReference type="InterPro" id="IPR036179">
    <property type="entry name" value="Ig-like_dom_sf"/>
</dbReference>
<dbReference type="Proteomes" id="UP000472263">
    <property type="component" value="Chromosome 18"/>
</dbReference>
<dbReference type="Pfam" id="PF07686">
    <property type="entry name" value="V-set"/>
    <property type="match status" value="2"/>
</dbReference>
<feature type="signal peptide" evidence="7">
    <location>
        <begin position="1"/>
        <end position="27"/>
    </location>
</feature>
<dbReference type="InterPro" id="IPR003599">
    <property type="entry name" value="Ig_sub"/>
</dbReference>
<reference evidence="9" key="2">
    <citation type="submission" date="2025-08" db="UniProtKB">
        <authorList>
            <consortium name="Ensembl"/>
        </authorList>
    </citation>
    <scope>IDENTIFICATION</scope>
</reference>
<evidence type="ECO:0000256" key="1">
    <source>
        <dbReference type="ARBA" id="ARBA00004370"/>
    </source>
</evidence>
<accession>A0A667X2Y5</accession>
<dbReference type="InterPro" id="IPR013783">
    <property type="entry name" value="Ig-like_fold"/>
</dbReference>
<sequence>KMFSFNFVFISFHVTCKLIGSSQPVHATDGGEVILPCWVDPTTDVTDRTVDWKKGGADNMVHTYRNGMDDESAQENRFKGRTALFLEKMTTGNLSLKLSNVTMNDSGTYTCSLRRKAESGSCSTDIVLHVGEHIHATDGGEVILPCWVDPRTDVRDRTVEWKKDKVDIVHVYRHGADDDDLQKERFRGRTSLFHDEMATGNLSLKLSNVTMNDSGTYRCSLRRNATFCNTSIVLHVGEHSHTTSLRCLMPTFNSLSKINLCLNLSCFLNI</sequence>
<dbReference type="GO" id="GO:0050852">
    <property type="term" value="P:T cell receptor signaling pathway"/>
    <property type="evidence" value="ECO:0007669"/>
    <property type="project" value="TreeGrafter"/>
</dbReference>
<evidence type="ECO:0000313" key="9">
    <source>
        <dbReference type="Ensembl" id="ENSMMDP00005008323.1"/>
    </source>
</evidence>
<evidence type="ECO:0000256" key="5">
    <source>
        <dbReference type="ARBA" id="ARBA00023180"/>
    </source>
</evidence>
<keyword evidence="2 7" id="KW-0732">Signal</keyword>
<dbReference type="InterPro" id="IPR003598">
    <property type="entry name" value="Ig_sub2"/>
</dbReference>
<dbReference type="FunCoup" id="A0A667X2Y5">
    <property type="interactions" value="163"/>
</dbReference>
<keyword evidence="3" id="KW-0472">Membrane</keyword>
<keyword evidence="6" id="KW-0393">Immunoglobulin domain</keyword>
<dbReference type="GO" id="GO:0001817">
    <property type="term" value="P:regulation of cytokine production"/>
    <property type="evidence" value="ECO:0007669"/>
    <property type="project" value="TreeGrafter"/>
</dbReference>
<dbReference type="GO" id="GO:0005102">
    <property type="term" value="F:signaling receptor binding"/>
    <property type="evidence" value="ECO:0007669"/>
    <property type="project" value="TreeGrafter"/>
</dbReference>
<comment type="subcellular location">
    <subcellularLocation>
        <location evidence="1">Membrane</location>
    </subcellularLocation>
</comment>